<dbReference type="EMBL" id="CP001848">
    <property type="protein sequence ID" value="ADB17884.1"/>
    <property type="molecule type" value="Genomic_DNA"/>
</dbReference>
<evidence type="ECO:0000256" key="8">
    <source>
        <dbReference type="PROSITE-ProRule" id="PRU01240"/>
    </source>
</evidence>
<dbReference type="OrthoDB" id="252653at2"/>
<evidence type="ECO:0000313" key="15">
    <source>
        <dbReference type="Proteomes" id="UP000001887"/>
    </source>
</evidence>
<dbReference type="Proteomes" id="UP000001887">
    <property type="component" value="Chromosome"/>
</dbReference>
<dbReference type="eggNOG" id="COG1404">
    <property type="taxonomic scope" value="Bacteria"/>
</dbReference>
<keyword evidence="5" id="KW-0732">Signal</keyword>
<dbReference type="Pfam" id="PF17210">
    <property type="entry name" value="SdrD_B"/>
    <property type="match status" value="1"/>
</dbReference>
<dbReference type="InterPro" id="IPR033764">
    <property type="entry name" value="Sdr_B"/>
</dbReference>
<organism evidence="14 15">
    <name type="scientific">Pirellula staleyi (strain ATCC 27377 / DSM 6068 / ICPB 4128)</name>
    <name type="common">Pirella staleyi</name>
    <dbReference type="NCBI Taxonomy" id="530564"/>
    <lineage>
        <taxon>Bacteria</taxon>
        <taxon>Pseudomonadati</taxon>
        <taxon>Planctomycetota</taxon>
        <taxon>Planctomycetia</taxon>
        <taxon>Pirellulales</taxon>
        <taxon>Pirellulaceae</taxon>
        <taxon>Pirellula</taxon>
    </lineage>
</organism>
<dbReference type="PRINTS" id="PR00723">
    <property type="entry name" value="SUBTILISIN"/>
</dbReference>
<dbReference type="PANTHER" id="PTHR43806">
    <property type="entry name" value="PEPTIDASE S8"/>
    <property type="match status" value="1"/>
</dbReference>
<feature type="compositionally biased region" description="Polar residues" evidence="10">
    <location>
        <begin position="730"/>
        <end position="741"/>
    </location>
</feature>
<evidence type="ECO:0000313" key="14">
    <source>
        <dbReference type="EMBL" id="ADB17884.1"/>
    </source>
</evidence>
<dbReference type="GO" id="GO:0004252">
    <property type="term" value="F:serine-type endopeptidase activity"/>
    <property type="evidence" value="ECO:0007669"/>
    <property type="project" value="UniProtKB-UniRule"/>
</dbReference>
<evidence type="ECO:0000259" key="11">
    <source>
        <dbReference type="Pfam" id="PF00082"/>
    </source>
</evidence>
<dbReference type="InterPro" id="IPR050131">
    <property type="entry name" value="Peptidase_S8_subtilisin-like"/>
</dbReference>
<feature type="compositionally biased region" description="Basic residues" evidence="10">
    <location>
        <begin position="15"/>
        <end position="24"/>
    </location>
</feature>
<keyword evidence="4 8" id="KW-0645">Protease</keyword>
<feature type="active site" description="Charge relay system" evidence="8">
    <location>
        <position position="185"/>
    </location>
</feature>
<evidence type="ECO:0000259" key="12">
    <source>
        <dbReference type="Pfam" id="PF17210"/>
    </source>
</evidence>
<dbReference type="InterPro" id="IPR036852">
    <property type="entry name" value="Peptidase_S8/S53_dom_sf"/>
</dbReference>
<keyword evidence="7 8" id="KW-0720">Serine protease</keyword>
<dbReference type="SUPFAM" id="SSF52743">
    <property type="entry name" value="Subtilisin-like"/>
    <property type="match status" value="1"/>
</dbReference>
<dbReference type="Pfam" id="PF00082">
    <property type="entry name" value="Peptidase_S8"/>
    <property type="match status" value="1"/>
</dbReference>
<evidence type="ECO:0000256" key="6">
    <source>
        <dbReference type="ARBA" id="ARBA00022801"/>
    </source>
</evidence>
<feature type="domain" description="SD-repeat containing protein B" evidence="12">
    <location>
        <begin position="599"/>
        <end position="664"/>
    </location>
</feature>
<feature type="active site" description="Charge relay system" evidence="8">
    <location>
        <position position="240"/>
    </location>
</feature>
<dbReference type="PROSITE" id="PS00137">
    <property type="entry name" value="SUBTILASE_HIS"/>
    <property type="match status" value="1"/>
</dbReference>
<dbReference type="InterPro" id="IPR036439">
    <property type="entry name" value="Dockerin_dom_sf"/>
</dbReference>
<keyword evidence="6 8" id="KW-0378">Hydrolase</keyword>
<sequence length="1489" mass="156720">MKFSDHSSLGPKQARPNRHKAKARQRFRSAMLETLEDRRMLALTPAPIDKWIGEEVSYDKILVRFQQGTTKQQATQIAATQGDGAQILKFWDNLNMAIVEMPDDSNRFSTPIQLAAHFHQLSSVLYAEPDFVYSYQAVPNDPTYPAMDGLDNTGQNGGTPDADIDAPEAWDLTTGSTEVVIAIIDSGLDTAHPDIAANVWVNPGEIAGDGIDNDGNGYIDDVSGWDFANNDNVPNDVVGHGTHVAGTVAAVGNNGVGVTGVSWNSKLLPLKIGEATLTTAAIVEAIQYATMMRSTYGINIPVSNNSYGGYGYSQATFDAVAAHTGAGILFVAAAGNDTNDNDAIPSYPAGYDLPGIVAVAASDNDDQLAGFSNYGTTSVDIAGPGVNVTSTWPTALIAAGYNTIDGTSMASPHVAGVVALMNSLVPGLSIDVIKAALLAGADVIPAFGGDIAGNRRLNALGALNALPRNEVNGRVFNDLDKDGVFDSFEAGVAGFVVYADMNNNAIREATEPFATTAADGTYQIKGLLATGVRTIRVQIPGDYLNTVPTNGSRLASFPTNTSVANSVNFGVREKPGEIHGRKWLDMASDLTAIPPVIRTDGVQDPGEPGLQDIVIYVDYDLDGKIDIGEPGAVTDANGNYTIKNVTPGTYTVREVNQPGYVQTFPDPLGLTAGAHTGVVVTRGQITYLVDFGNMAAFDHGDAPAPYPTTGTDAAYHAILTGFGLGAATDGESTGLPNSNATGDDLSGSDDEDGLNLSSVSFIPGGNAVVPVTTRVGTYSNGYLQVWIDFNRDGDWDDTGEHVVSDLRLGTATTNVPIPIPLTADLGSTFMRVRFGYDRGVDALPTGYSNAGEVEDYQISILGNFPVGNDDSYSVKLNRQDFPMPVLANDNGTLNGPAQIVVSDFPKSTFAGGFVTYDAINNRLLYDAPATSTLTGDFFTYRVTDGVNTTSDITVSVTFIAADPIAVDNTYQFNTTTAVTNRTLAVTDNDVIDRNLPFRILAGSLTSIPGAAGSVAIAANGRDVIYSQAANYQGAFQFQYTVTDDDPLTANSTARVTIQVTPNPDDGANTQQGAIRLEILDGNGNPIPLGGMLQVGDTFILRAYTRDLRGQYTNPVVYTDRGVDAAYFDILFSDPTLASPNAPQVGNEAGESVGFDLRLLPLAAPNYPGYVTGQYIANTGVFNEVGAFRGDEDNPQQNQTGLGTGDQLLFDIYMTAENVGLLQFIADPADLPASQVLLFNNPAEPGNPQSVDPSIVLNDLQVLLVSSNAVQIIADSEGEFTNLYNALDVNSDGSITPFDALLVINDLNASETGFREVSQTTFALQGGMPPEYYLDVNADSRITPFDALLVINRLNQMSLASGGSQAGGEGEPAPVMELAEGEPDAAPMSFSSISDTAAVVYSPAAVDAPPATLSLTGLTTASSSSSSTTSSSDEELVLDIAAPQTLSPEIADLFTGFSPVLSFGSTEEEGEVSEEAIDSLLADWDGSELK</sequence>
<dbReference type="InterPro" id="IPR013783">
    <property type="entry name" value="Ig-like_fold"/>
</dbReference>
<evidence type="ECO:0000256" key="9">
    <source>
        <dbReference type="RuleBase" id="RU003355"/>
    </source>
</evidence>
<dbReference type="Gene3D" id="3.40.50.200">
    <property type="entry name" value="Peptidase S8/S53 domain"/>
    <property type="match status" value="1"/>
</dbReference>
<dbReference type="HOGENOM" id="CLU_249236_0_0_0"/>
<feature type="domain" description="GEVED" evidence="13">
    <location>
        <begin position="782"/>
        <end position="858"/>
    </location>
</feature>
<evidence type="ECO:0000256" key="2">
    <source>
        <dbReference type="ARBA" id="ARBA00011073"/>
    </source>
</evidence>
<evidence type="ECO:0000256" key="10">
    <source>
        <dbReference type="SAM" id="MobiDB-lite"/>
    </source>
</evidence>
<gene>
    <name evidence="14" type="ordered locus">Psta_3220</name>
</gene>
<comment type="subcellular location">
    <subcellularLocation>
        <location evidence="1">Secreted</location>
    </subcellularLocation>
</comment>
<dbReference type="InterPro" id="IPR015500">
    <property type="entry name" value="Peptidase_S8_subtilisin-rel"/>
</dbReference>
<protein>
    <submittedName>
        <fullName evidence="14">Peptidase S8 and S53 subtilisin kexin sedolisin</fullName>
    </submittedName>
</protein>
<dbReference type="InterPro" id="IPR034204">
    <property type="entry name" value="PfSUB1-like_cat_dom"/>
</dbReference>
<dbReference type="InterPro" id="IPR023827">
    <property type="entry name" value="Peptidase_S8_Asp-AS"/>
</dbReference>
<dbReference type="PROSITE" id="PS00138">
    <property type="entry name" value="SUBTILASE_SER"/>
    <property type="match status" value="1"/>
</dbReference>
<dbReference type="PROSITE" id="PS51892">
    <property type="entry name" value="SUBTILASE"/>
    <property type="match status" value="1"/>
</dbReference>
<dbReference type="GO" id="GO:0000272">
    <property type="term" value="P:polysaccharide catabolic process"/>
    <property type="evidence" value="ECO:0007669"/>
    <property type="project" value="InterPro"/>
</dbReference>
<dbReference type="KEGG" id="psl:Psta_3220"/>
<evidence type="ECO:0000256" key="1">
    <source>
        <dbReference type="ARBA" id="ARBA00004613"/>
    </source>
</evidence>
<dbReference type="Pfam" id="PF00404">
    <property type="entry name" value="Dockerin_1"/>
    <property type="match status" value="1"/>
</dbReference>
<dbReference type="SUPFAM" id="SSF117074">
    <property type="entry name" value="Hypothetical protein PA1324"/>
    <property type="match status" value="2"/>
</dbReference>
<dbReference type="GO" id="GO:0005576">
    <property type="term" value="C:extracellular region"/>
    <property type="evidence" value="ECO:0007669"/>
    <property type="project" value="UniProtKB-SubCell"/>
</dbReference>
<evidence type="ECO:0000256" key="3">
    <source>
        <dbReference type="ARBA" id="ARBA00022525"/>
    </source>
</evidence>
<accession>D2QX44</accession>
<feature type="region of interest" description="Disordered" evidence="10">
    <location>
        <begin position="730"/>
        <end position="751"/>
    </location>
</feature>
<keyword evidence="3" id="KW-0964">Secreted</keyword>
<dbReference type="InterPro" id="IPR000209">
    <property type="entry name" value="Peptidase_S8/S53_dom"/>
</dbReference>
<dbReference type="Gene3D" id="2.60.40.10">
    <property type="entry name" value="Immunoglobulins"/>
    <property type="match status" value="2"/>
</dbReference>
<dbReference type="PANTHER" id="PTHR43806:SF11">
    <property type="entry name" value="CEREVISIN-RELATED"/>
    <property type="match status" value="1"/>
</dbReference>
<dbReference type="InterPro" id="IPR022398">
    <property type="entry name" value="Peptidase_S8_His-AS"/>
</dbReference>
<feature type="active site" description="Charge relay system" evidence="8">
    <location>
        <position position="408"/>
    </location>
</feature>
<dbReference type="GO" id="GO:0004553">
    <property type="term" value="F:hydrolase activity, hydrolyzing O-glycosyl compounds"/>
    <property type="evidence" value="ECO:0007669"/>
    <property type="project" value="InterPro"/>
</dbReference>
<evidence type="ECO:0000256" key="4">
    <source>
        <dbReference type="ARBA" id="ARBA00022670"/>
    </source>
</evidence>
<dbReference type="InterPro" id="IPR023828">
    <property type="entry name" value="Peptidase_S8_Ser-AS"/>
</dbReference>
<dbReference type="InterPro" id="IPR002105">
    <property type="entry name" value="Dockerin_1_rpt"/>
</dbReference>
<dbReference type="Gene3D" id="1.10.1330.10">
    <property type="entry name" value="Dockerin domain"/>
    <property type="match status" value="1"/>
</dbReference>
<keyword evidence="15" id="KW-1185">Reference proteome</keyword>
<dbReference type="InterPro" id="IPR045474">
    <property type="entry name" value="GEVED"/>
</dbReference>
<dbReference type="PROSITE" id="PS00136">
    <property type="entry name" value="SUBTILASE_ASP"/>
    <property type="match status" value="1"/>
</dbReference>
<evidence type="ECO:0000256" key="5">
    <source>
        <dbReference type="ARBA" id="ARBA00022729"/>
    </source>
</evidence>
<evidence type="ECO:0000259" key="13">
    <source>
        <dbReference type="Pfam" id="PF20009"/>
    </source>
</evidence>
<reference evidence="14 15" key="1">
    <citation type="journal article" date="2009" name="Stand. Genomic Sci.">
        <title>Complete genome sequence of Pirellula staleyi type strain (ATCC 27377).</title>
        <authorList>
            <person name="Clum A."/>
            <person name="Tindall B.J."/>
            <person name="Sikorski J."/>
            <person name="Ivanova N."/>
            <person name="Mavrommatis K."/>
            <person name="Lucas S."/>
            <person name="Glavina del Rio T."/>
            <person name="Nolan M."/>
            <person name="Chen F."/>
            <person name="Tice H."/>
            <person name="Pitluck S."/>
            <person name="Cheng J.F."/>
            <person name="Chertkov O."/>
            <person name="Brettin T."/>
            <person name="Han C."/>
            <person name="Detter J.C."/>
            <person name="Kuske C."/>
            <person name="Bruce D."/>
            <person name="Goodwin L."/>
            <person name="Ovchinikova G."/>
            <person name="Pati A."/>
            <person name="Mikhailova N."/>
            <person name="Chen A."/>
            <person name="Palaniappan K."/>
            <person name="Land M."/>
            <person name="Hauser L."/>
            <person name="Chang Y.J."/>
            <person name="Jeffries C.D."/>
            <person name="Chain P."/>
            <person name="Rohde M."/>
            <person name="Goker M."/>
            <person name="Bristow J."/>
            <person name="Eisen J.A."/>
            <person name="Markowitz V."/>
            <person name="Hugenholtz P."/>
            <person name="Kyrpides N.C."/>
            <person name="Klenk H.P."/>
            <person name="Lapidus A."/>
        </authorList>
    </citation>
    <scope>NUCLEOTIDE SEQUENCE [LARGE SCALE GENOMIC DNA]</scope>
    <source>
        <strain evidence="15">ATCC 27377 / DSM 6068 / ICPB 4128</strain>
    </source>
</reference>
<name>D2QX44_PIRSD</name>
<dbReference type="GO" id="GO:0006508">
    <property type="term" value="P:proteolysis"/>
    <property type="evidence" value="ECO:0007669"/>
    <property type="project" value="UniProtKB-KW"/>
</dbReference>
<feature type="region of interest" description="Disordered" evidence="10">
    <location>
        <begin position="1"/>
        <end position="24"/>
    </location>
</feature>
<comment type="similarity">
    <text evidence="2 8 9">Belongs to the peptidase S8 family.</text>
</comment>
<evidence type="ECO:0000256" key="7">
    <source>
        <dbReference type="ARBA" id="ARBA00022825"/>
    </source>
</evidence>
<dbReference type="CDD" id="cd07473">
    <property type="entry name" value="Peptidases_S8_Subtilisin_like"/>
    <property type="match status" value="1"/>
</dbReference>
<dbReference type="Pfam" id="PF20009">
    <property type="entry name" value="GEVED"/>
    <property type="match status" value="1"/>
</dbReference>
<feature type="domain" description="Peptidase S8/S53" evidence="11">
    <location>
        <begin position="177"/>
        <end position="441"/>
    </location>
</feature>
<dbReference type="Pfam" id="PF17963">
    <property type="entry name" value="Big_9"/>
    <property type="match status" value="1"/>
</dbReference>
<proteinExistence type="inferred from homology"/>